<accession>A0A2T8HX79</accession>
<name>A0A2T8HX79_9RHOB</name>
<evidence type="ECO:0000313" key="2">
    <source>
        <dbReference type="Proteomes" id="UP000245911"/>
    </source>
</evidence>
<dbReference type="RefSeq" id="WP_116556439.1">
    <property type="nucleotide sequence ID" value="NZ_QDKM01000001.1"/>
</dbReference>
<dbReference type="InterPro" id="IPR036412">
    <property type="entry name" value="HAD-like_sf"/>
</dbReference>
<dbReference type="Pfam" id="PF13344">
    <property type="entry name" value="Hydrolase_6"/>
    <property type="match status" value="1"/>
</dbReference>
<dbReference type="EMBL" id="QDKM01000001">
    <property type="protein sequence ID" value="PVH30035.1"/>
    <property type="molecule type" value="Genomic_DNA"/>
</dbReference>
<dbReference type="InterPro" id="IPR006357">
    <property type="entry name" value="HAD-SF_hydro_IIA"/>
</dbReference>
<comment type="caution">
    <text evidence="1">The sequence shown here is derived from an EMBL/GenBank/DDBJ whole genome shotgun (WGS) entry which is preliminary data.</text>
</comment>
<dbReference type="NCBIfam" id="TIGR01459">
    <property type="entry name" value="HAD-SF-IIA-hyp4"/>
    <property type="match status" value="1"/>
</dbReference>
<dbReference type="Gene3D" id="3.40.50.1000">
    <property type="entry name" value="HAD superfamily/HAD-like"/>
    <property type="match status" value="2"/>
</dbReference>
<protein>
    <submittedName>
        <fullName evidence="1">TIGR01459 family HAD-type hydrolase</fullName>
    </submittedName>
</protein>
<sequence>MTQLISRLDDIAAPYDVLLCDLWGCLHNGKALYPEAVAALQRFRERGGAVVLLTNAPRTRHAVKKRLDAMGLPADAYDLIVASGDATQEAMLSGAAGRKLWHLGPGKDADLFEIIPEWLQDQPPIELVPLEEAEGIICTGPFDEFNDAPEDYRAQFLYAKTKGLKMLNANPDLVVDFGETRLICSGALAALYDEMGGEVLSFGKPHPPIYDFARRELAKIGARSESDAMLAIGDGVRTDIRGAQAEGIDAVFVTGGLETAHFGPDPDAPDAAALEAWLAAEDLHPRFAIGRLA</sequence>
<dbReference type="CDD" id="cd07525">
    <property type="entry name" value="HAD_like"/>
    <property type="match status" value="1"/>
</dbReference>
<dbReference type="InterPro" id="IPR023214">
    <property type="entry name" value="HAD_sf"/>
</dbReference>
<reference evidence="1 2" key="1">
    <citation type="submission" date="2018-04" db="EMBL/GenBank/DDBJ databases">
        <title>Pararhodobacter oceanense sp. nov., isolated from marine intertidal sediment.</title>
        <authorList>
            <person name="Wang X.-L."/>
            <person name="Du Z.-J."/>
        </authorList>
    </citation>
    <scope>NUCLEOTIDE SEQUENCE [LARGE SCALE GENOMIC DNA]</scope>
    <source>
        <strain evidence="1 2">AM505</strain>
    </source>
</reference>
<dbReference type="Pfam" id="PF13242">
    <property type="entry name" value="Hydrolase_like"/>
    <property type="match status" value="1"/>
</dbReference>
<dbReference type="SUPFAM" id="SSF56784">
    <property type="entry name" value="HAD-like"/>
    <property type="match status" value="1"/>
</dbReference>
<dbReference type="PANTHER" id="PTHR19288">
    <property type="entry name" value="4-NITROPHENYLPHOSPHATASE-RELATED"/>
    <property type="match status" value="1"/>
</dbReference>
<proteinExistence type="predicted"/>
<dbReference type="GO" id="GO:0016791">
    <property type="term" value="F:phosphatase activity"/>
    <property type="evidence" value="ECO:0007669"/>
    <property type="project" value="TreeGrafter"/>
</dbReference>
<keyword evidence="1" id="KW-0378">Hydrolase</keyword>
<evidence type="ECO:0000313" key="1">
    <source>
        <dbReference type="EMBL" id="PVH30035.1"/>
    </source>
</evidence>
<dbReference type="OrthoDB" id="9791073at2"/>
<gene>
    <name evidence="1" type="ORF">DDE20_00155</name>
</gene>
<dbReference type="GO" id="GO:0005737">
    <property type="term" value="C:cytoplasm"/>
    <property type="evidence" value="ECO:0007669"/>
    <property type="project" value="TreeGrafter"/>
</dbReference>
<dbReference type="AlphaFoldDB" id="A0A2T8HX79"/>
<keyword evidence="2" id="KW-1185">Reference proteome</keyword>
<organism evidence="1 2">
    <name type="scientific">Pararhodobacter oceanensis</name>
    <dbReference type="NCBI Taxonomy" id="2172121"/>
    <lineage>
        <taxon>Bacteria</taxon>
        <taxon>Pseudomonadati</taxon>
        <taxon>Pseudomonadota</taxon>
        <taxon>Alphaproteobacteria</taxon>
        <taxon>Rhodobacterales</taxon>
        <taxon>Paracoccaceae</taxon>
        <taxon>Pararhodobacter</taxon>
    </lineage>
</organism>
<dbReference type="InterPro" id="IPR006356">
    <property type="entry name" value="HAD-SF_hydro_IIA_hyp3"/>
</dbReference>
<dbReference type="NCBIfam" id="TIGR01460">
    <property type="entry name" value="HAD-SF-IIA"/>
    <property type="match status" value="1"/>
</dbReference>
<dbReference type="Proteomes" id="UP000245911">
    <property type="component" value="Unassembled WGS sequence"/>
</dbReference>
<dbReference type="PANTHER" id="PTHR19288:SF90">
    <property type="entry name" value="OS08G0542600 PROTEIN"/>
    <property type="match status" value="1"/>
</dbReference>